<dbReference type="EMBL" id="JAUBDI010000010">
    <property type="protein sequence ID" value="MDW0113838.1"/>
    <property type="molecule type" value="Genomic_DNA"/>
</dbReference>
<keyword evidence="2" id="KW-1185">Reference proteome</keyword>
<name>A0ABU4GA60_9BACL</name>
<dbReference type="Proteomes" id="UP001282284">
    <property type="component" value="Unassembled WGS sequence"/>
</dbReference>
<organism evidence="1 2">
    <name type="scientific">Sporosarcina saromensis</name>
    <dbReference type="NCBI Taxonomy" id="359365"/>
    <lineage>
        <taxon>Bacteria</taxon>
        <taxon>Bacillati</taxon>
        <taxon>Bacillota</taxon>
        <taxon>Bacilli</taxon>
        <taxon>Bacillales</taxon>
        <taxon>Caryophanaceae</taxon>
        <taxon>Sporosarcina</taxon>
    </lineage>
</organism>
<accession>A0ABU4GA60</accession>
<comment type="caution">
    <text evidence="1">The sequence shown here is derived from an EMBL/GenBank/DDBJ whole genome shotgun (WGS) entry which is preliminary data.</text>
</comment>
<gene>
    <name evidence="1" type="ORF">QT711_11625</name>
</gene>
<evidence type="ECO:0000313" key="2">
    <source>
        <dbReference type="Proteomes" id="UP001282284"/>
    </source>
</evidence>
<reference evidence="1 2" key="1">
    <citation type="submission" date="2023-06" db="EMBL/GenBank/DDBJ databases">
        <title>Sporosarcina sp. nov., isolated from Korean traditional fermented seafood 'Jeotgal'.</title>
        <authorList>
            <person name="Yang A.I."/>
            <person name="Shin N.-R."/>
        </authorList>
    </citation>
    <scope>NUCLEOTIDE SEQUENCE [LARGE SCALE GENOMIC DNA]</scope>
    <source>
        <strain evidence="1 2">KCTC13119</strain>
    </source>
</reference>
<sequence length="149" mass="17279">MFVFFSLTITIAVVAYNIYKINENDMIRSNIEKEVQQDEYVDFGKAVNGDWDNIILVTPYTEKTRIKNNYGISVNRISDFSIAYRDDRVLILFCKGESIQNYVYWFGSVSLSETEKMYGPLQIKREDSKFKIDKSSSNTGPINLIIVKE</sequence>
<proteinExistence type="predicted"/>
<evidence type="ECO:0000313" key="1">
    <source>
        <dbReference type="EMBL" id="MDW0113838.1"/>
    </source>
</evidence>
<protein>
    <submittedName>
        <fullName evidence="1">Uncharacterized protein</fullName>
    </submittedName>
</protein>